<keyword evidence="3" id="KW-1185">Reference proteome</keyword>
<dbReference type="EMBL" id="CH940648">
    <property type="protein sequence ID" value="KRF79916.1"/>
    <property type="molecule type" value="Genomic_DNA"/>
</dbReference>
<dbReference type="InterPro" id="IPR050618">
    <property type="entry name" value="Ubq-SigPath_Reg"/>
</dbReference>
<dbReference type="Pfam" id="PF08513">
    <property type="entry name" value="LisH"/>
    <property type="match status" value="1"/>
</dbReference>
<evidence type="ECO:0000313" key="2">
    <source>
        <dbReference type="EMBL" id="KRF79916.1"/>
    </source>
</evidence>
<dbReference type="eggNOG" id="KOG2659">
    <property type="taxonomic scope" value="Eukaryota"/>
</dbReference>
<organism evidence="2 3">
    <name type="scientific">Drosophila virilis</name>
    <name type="common">Fruit fly</name>
    <dbReference type="NCBI Taxonomy" id="7244"/>
    <lineage>
        <taxon>Eukaryota</taxon>
        <taxon>Metazoa</taxon>
        <taxon>Ecdysozoa</taxon>
        <taxon>Arthropoda</taxon>
        <taxon>Hexapoda</taxon>
        <taxon>Insecta</taxon>
        <taxon>Pterygota</taxon>
        <taxon>Neoptera</taxon>
        <taxon>Endopterygota</taxon>
        <taxon>Diptera</taxon>
        <taxon>Brachycera</taxon>
        <taxon>Muscomorpha</taxon>
        <taxon>Ephydroidea</taxon>
        <taxon>Drosophilidae</taxon>
        <taxon>Drosophila</taxon>
    </lineage>
</organism>
<dbReference type="InterPro" id="IPR024964">
    <property type="entry name" value="CTLH/CRA"/>
</dbReference>
<evidence type="ECO:0000259" key="1">
    <source>
        <dbReference type="PROSITE" id="PS50897"/>
    </source>
</evidence>
<dbReference type="InterPro" id="IPR006595">
    <property type="entry name" value="CTLH_C"/>
</dbReference>
<reference evidence="2 3" key="1">
    <citation type="journal article" date="2007" name="Nature">
        <title>Evolution of genes and genomes on the Drosophila phylogeny.</title>
        <authorList>
            <consortium name="Drosophila 12 Genomes Consortium"/>
            <person name="Clark A.G."/>
            <person name="Eisen M.B."/>
            <person name="Smith D.R."/>
            <person name="Bergman C.M."/>
            <person name="Oliver B."/>
            <person name="Markow T.A."/>
            <person name="Kaufman T.C."/>
            <person name="Kellis M."/>
            <person name="Gelbart W."/>
            <person name="Iyer V.N."/>
            <person name="Pollard D.A."/>
            <person name="Sackton T.B."/>
            <person name="Larracuente A.M."/>
            <person name="Singh N.D."/>
            <person name="Abad J.P."/>
            <person name="Abt D.N."/>
            <person name="Adryan B."/>
            <person name="Aguade M."/>
            <person name="Akashi H."/>
            <person name="Anderson W.W."/>
            <person name="Aquadro C.F."/>
            <person name="Ardell D.H."/>
            <person name="Arguello R."/>
            <person name="Artieri C.G."/>
            <person name="Barbash D.A."/>
            <person name="Barker D."/>
            <person name="Barsanti P."/>
            <person name="Batterham P."/>
            <person name="Batzoglou S."/>
            <person name="Begun D."/>
            <person name="Bhutkar A."/>
            <person name="Blanco E."/>
            <person name="Bosak S.A."/>
            <person name="Bradley R.K."/>
            <person name="Brand A.D."/>
            <person name="Brent M.R."/>
            <person name="Brooks A.N."/>
            <person name="Brown R.H."/>
            <person name="Butlin R.K."/>
            <person name="Caggese C."/>
            <person name="Calvi B.R."/>
            <person name="Bernardo de Carvalho A."/>
            <person name="Caspi A."/>
            <person name="Castrezana S."/>
            <person name="Celniker S.E."/>
            <person name="Chang J.L."/>
            <person name="Chapple C."/>
            <person name="Chatterji S."/>
            <person name="Chinwalla A."/>
            <person name="Civetta A."/>
            <person name="Clifton S.W."/>
            <person name="Comeron J.M."/>
            <person name="Costello J.C."/>
            <person name="Coyne J.A."/>
            <person name="Daub J."/>
            <person name="David R.G."/>
            <person name="Delcher A.L."/>
            <person name="Delehaunty K."/>
            <person name="Do C.B."/>
            <person name="Ebling H."/>
            <person name="Edwards K."/>
            <person name="Eickbush T."/>
            <person name="Evans J.D."/>
            <person name="Filipski A."/>
            <person name="Findeiss S."/>
            <person name="Freyhult E."/>
            <person name="Fulton L."/>
            <person name="Fulton R."/>
            <person name="Garcia A.C."/>
            <person name="Gardiner A."/>
            <person name="Garfield D.A."/>
            <person name="Garvin B.E."/>
            <person name="Gibson G."/>
            <person name="Gilbert D."/>
            <person name="Gnerre S."/>
            <person name="Godfrey J."/>
            <person name="Good R."/>
            <person name="Gotea V."/>
            <person name="Gravely B."/>
            <person name="Greenberg A.J."/>
            <person name="Griffiths-Jones S."/>
            <person name="Gross S."/>
            <person name="Guigo R."/>
            <person name="Gustafson E.A."/>
            <person name="Haerty W."/>
            <person name="Hahn M.W."/>
            <person name="Halligan D.L."/>
            <person name="Halpern A.L."/>
            <person name="Halter G.M."/>
            <person name="Han M.V."/>
            <person name="Heger A."/>
            <person name="Hillier L."/>
            <person name="Hinrichs A.S."/>
            <person name="Holmes I."/>
            <person name="Hoskins R.A."/>
            <person name="Hubisz M.J."/>
            <person name="Hultmark D."/>
            <person name="Huntley M.A."/>
            <person name="Jaffe D.B."/>
            <person name="Jagadeeshan S."/>
            <person name="Jeck W.R."/>
            <person name="Johnson J."/>
            <person name="Jones C.D."/>
            <person name="Jordan W.C."/>
            <person name="Karpen G.H."/>
            <person name="Kataoka E."/>
            <person name="Keightley P.D."/>
            <person name="Kheradpour P."/>
            <person name="Kirkness E.F."/>
            <person name="Koerich L.B."/>
            <person name="Kristiansen K."/>
            <person name="Kudrna D."/>
            <person name="Kulathinal R.J."/>
            <person name="Kumar S."/>
            <person name="Kwok R."/>
            <person name="Lander E."/>
            <person name="Langley C.H."/>
            <person name="Lapoint R."/>
            <person name="Lazzaro B.P."/>
            <person name="Lee S.J."/>
            <person name="Levesque L."/>
            <person name="Li R."/>
            <person name="Lin C.F."/>
            <person name="Lin M.F."/>
            <person name="Lindblad-Toh K."/>
            <person name="Llopart A."/>
            <person name="Long M."/>
            <person name="Low L."/>
            <person name="Lozovsky E."/>
            <person name="Lu J."/>
            <person name="Luo M."/>
            <person name="Machado C.A."/>
            <person name="Makalowski W."/>
            <person name="Marzo M."/>
            <person name="Matsuda M."/>
            <person name="Matzkin L."/>
            <person name="McAllister B."/>
            <person name="McBride C.S."/>
            <person name="McKernan B."/>
            <person name="McKernan K."/>
            <person name="Mendez-Lago M."/>
            <person name="Minx P."/>
            <person name="Mollenhauer M.U."/>
            <person name="Montooth K."/>
            <person name="Mount S.M."/>
            <person name="Mu X."/>
            <person name="Myers E."/>
            <person name="Negre B."/>
            <person name="Newfeld S."/>
            <person name="Nielsen R."/>
            <person name="Noor M.A."/>
            <person name="O'Grady P."/>
            <person name="Pachter L."/>
            <person name="Papaceit M."/>
            <person name="Parisi M.J."/>
            <person name="Parisi M."/>
            <person name="Parts L."/>
            <person name="Pedersen J.S."/>
            <person name="Pesole G."/>
            <person name="Phillippy A.M."/>
            <person name="Ponting C.P."/>
            <person name="Pop M."/>
            <person name="Porcelli D."/>
            <person name="Powell J.R."/>
            <person name="Prohaska S."/>
            <person name="Pruitt K."/>
            <person name="Puig M."/>
            <person name="Quesneville H."/>
            <person name="Ram K.R."/>
            <person name="Rand D."/>
            <person name="Rasmussen M.D."/>
            <person name="Reed L.K."/>
            <person name="Reenan R."/>
            <person name="Reily A."/>
            <person name="Remington K.A."/>
            <person name="Rieger T.T."/>
            <person name="Ritchie M.G."/>
            <person name="Robin C."/>
            <person name="Rogers Y.H."/>
            <person name="Rohde C."/>
            <person name="Rozas J."/>
            <person name="Rubenfield M.J."/>
            <person name="Ruiz A."/>
            <person name="Russo S."/>
            <person name="Salzberg S.L."/>
            <person name="Sanchez-Gracia A."/>
            <person name="Saranga D.J."/>
            <person name="Sato H."/>
            <person name="Schaeffer S.W."/>
            <person name="Schatz M.C."/>
            <person name="Schlenke T."/>
            <person name="Schwartz R."/>
            <person name="Segarra C."/>
            <person name="Singh R.S."/>
            <person name="Sirot L."/>
            <person name="Sirota M."/>
            <person name="Sisneros N.B."/>
            <person name="Smith C.D."/>
            <person name="Smith T.F."/>
            <person name="Spieth J."/>
            <person name="Stage D.E."/>
            <person name="Stark A."/>
            <person name="Stephan W."/>
            <person name="Strausberg R.L."/>
            <person name="Strempel S."/>
            <person name="Sturgill D."/>
            <person name="Sutton G."/>
            <person name="Sutton G.G."/>
            <person name="Tao W."/>
            <person name="Teichmann S."/>
            <person name="Tobari Y.N."/>
            <person name="Tomimura Y."/>
            <person name="Tsolas J.M."/>
            <person name="Valente V.L."/>
            <person name="Venter E."/>
            <person name="Venter J.C."/>
            <person name="Vicario S."/>
            <person name="Vieira F.G."/>
            <person name="Vilella A.J."/>
            <person name="Villasante A."/>
            <person name="Walenz B."/>
            <person name="Wang J."/>
            <person name="Wasserman M."/>
            <person name="Watts T."/>
            <person name="Wilson D."/>
            <person name="Wilson R.K."/>
            <person name="Wing R.A."/>
            <person name="Wolfner M.F."/>
            <person name="Wong A."/>
            <person name="Wong G.K."/>
            <person name="Wu C.I."/>
            <person name="Wu G."/>
            <person name="Yamamoto D."/>
            <person name="Yang H.P."/>
            <person name="Yang S.P."/>
            <person name="Yorke J.A."/>
            <person name="Yoshida K."/>
            <person name="Zdobnov E."/>
            <person name="Zhang P."/>
            <person name="Zhang Y."/>
            <person name="Zimin A.V."/>
            <person name="Baldwin J."/>
            <person name="Abdouelleil A."/>
            <person name="Abdulkadir J."/>
            <person name="Abebe A."/>
            <person name="Abera B."/>
            <person name="Abreu J."/>
            <person name="Acer S.C."/>
            <person name="Aftuck L."/>
            <person name="Alexander A."/>
            <person name="An P."/>
            <person name="Anderson E."/>
            <person name="Anderson S."/>
            <person name="Arachi H."/>
            <person name="Azer M."/>
            <person name="Bachantsang P."/>
            <person name="Barry A."/>
            <person name="Bayul T."/>
            <person name="Berlin A."/>
            <person name="Bessette D."/>
            <person name="Bloom T."/>
            <person name="Blye J."/>
            <person name="Boguslavskiy L."/>
            <person name="Bonnet C."/>
            <person name="Boukhgalter B."/>
            <person name="Bourzgui I."/>
            <person name="Brown A."/>
            <person name="Cahill P."/>
            <person name="Channer S."/>
            <person name="Cheshatsang Y."/>
            <person name="Chuda L."/>
            <person name="Citroen M."/>
            <person name="Collymore A."/>
            <person name="Cooke P."/>
            <person name="Costello M."/>
            <person name="D'Aco K."/>
            <person name="Daza R."/>
            <person name="De Haan G."/>
            <person name="DeGray S."/>
            <person name="DeMaso C."/>
            <person name="Dhargay N."/>
            <person name="Dooley K."/>
            <person name="Dooley E."/>
            <person name="Doricent M."/>
            <person name="Dorje P."/>
            <person name="Dorjee K."/>
            <person name="Dupes A."/>
            <person name="Elong R."/>
            <person name="Falk J."/>
            <person name="Farina A."/>
            <person name="Faro S."/>
            <person name="Ferguson D."/>
            <person name="Fisher S."/>
            <person name="Foley C.D."/>
            <person name="Franke A."/>
            <person name="Friedrich D."/>
            <person name="Gadbois L."/>
            <person name="Gearin G."/>
            <person name="Gearin C.R."/>
            <person name="Giannoukos G."/>
            <person name="Goode T."/>
            <person name="Graham J."/>
            <person name="Grandbois E."/>
            <person name="Grewal S."/>
            <person name="Gyaltsen K."/>
            <person name="Hafez N."/>
            <person name="Hagos B."/>
            <person name="Hall J."/>
            <person name="Henson C."/>
            <person name="Hollinger A."/>
            <person name="Honan T."/>
            <person name="Huard M.D."/>
            <person name="Hughes L."/>
            <person name="Hurhula B."/>
            <person name="Husby M.E."/>
            <person name="Kamat A."/>
            <person name="Kanga B."/>
            <person name="Kashin S."/>
            <person name="Khazanovich D."/>
            <person name="Kisner P."/>
            <person name="Lance K."/>
            <person name="Lara M."/>
            <person name="Lee W."/>
            <person name="Lennon N."/>
            <person name="Letendre F."/>
            <person name="LeVine R."/>
            <person name="Lipovsky A."/>
            <person name="Liu X."/>
            <person name="Liu J."/>
            <person name="Liu S."/>
            <person name="Lokyitsang T."/>
            <person name="Lokyitsang Y."/>
            <person name="Lubonja R."/>
            <person name="Lui A."/>
            <person name="MacDonald P."/>
            <person name="Magnisalis V."/>
            <person name="Maru K."/>
            <person name="Matthews C."/>
            <person name="McCusker W."/>
            <person name="McDonough S."/>
            <person name="Mehta T."/>
            <person name="Meldrim J."/>
            <person name="Meneus L."/>
            <person name="Mihai O."/>
            <person name="Mihalev A."/>
            <person name="Mihova T."/>
            <person name="Mittelman R."/>
            <person name="Mlenga V."/>
            <person name="Montmayeur A."/>
            <person name="Mulrain L."/>
            <person name="Navidi A."/>
            <person name="Naylor J."/>
            <person name="Negash T."/>
            <person name="Nguyen T."/>
            <person name="Nguyen N."/>
            <person name="Nicol R."/>
            <person name="Norbu C."/>
            <person name="Norbu N."/>
            <person name="Novod N."/>
            <person name="O'Neill B."/>
            <person name="Osman S."/>
            <person name="Markiewicz E."/>
            <person name="Oyono O.L."/>
            <person name="Patti C."/>
            <person name="Phunkhang P."/>
            <person name="Pierre F."/>
            <person name="Priest M."/>
            <person name="Raghuraman S."/>
            <person name="Rege F."/>
            <person name="Reyes R."/>
            <person name="Rise C."/>
            <person name="Rogov P."/>
            <person name="Ross K."/>
            <person name="Ryan E."/>
            <person name="Settipalli S."/>
            <person name="Shea T."/>
            <person name="Sherpa N."/>
            <person name="Shi L."/>
            <person name="Shih D."/>
            <person name="Sparrow T."/>
            <person name="Spaulding J."/>
            <person name="Stalker J."/>
            <person name="Stange-Thomann N."/>
            <person name="Stavropoulos S."/>
            <person name="Stone C."/>
            <person name="Strader C."/>
            <person name="Tesfaye S."/>
            <person name="Thomson T."/>
            <person name="Thoulutsang Y."/>
            <person name="Thoulutsang D."/>
            <person name="Topham K."/>
            <person name="Topping I."/>
            <person name="Tsamla T."/>
            <person name="Vassiliev H."/>
            <person name="Vo A."/>
            <person name="Wangchuk T."/>
            <person name="Wangdi T."/>
            <person name="Weiand M."/>
            <person name="Wilkinson J."/>
            <person name="Wilson A."/>
            <person name="Yadav S."/>
            <person name="Young G."/>
            <person name="Yu Q."/>
            <person name="Zembek L."/>
            <person name="Zhong D."/>
            <person name="Zimmer A."/>
            <person name="Zwirko Z."/>
            <person name="Jaffe D.B."/>
            <person name="Alvarez P."/>
            <person name="Brockman W."/>
            <person name="Butler J."/>
            <person name="Chin C."/>
            <person name="Gnerre S."/>
            <person name="Grabherr M."/>
            <person name="Kleber M."/>
            <person name="Mauceli E."/>
            <person name="MacCallum I."/>
        </authorList>
    </citation>
    <scope>NUCLEOTIDE SEQUENCE [LARGE SCALE GENOMIC DNA]</scope>
    <source>
        <strain evidence="3">Tucson 15010-1051.87</strain>
    </source>
</reference>
<feature type="domain" description="CTLH" evidence="1">
    <location>
        <begin position="93"/>
        <end position="145"/>
    </location>
</feature>
<sequence length="240" mass="27463">MNHMFDCKSSIPYKQYTCAISHGSAELSEMAAGSNQRTGWSHRMKSFQSKQADINRLIMKYLVAEGYLDVAQGFEAVARLESGAQADPVEYQERIRKAVRTAQVQYAIDMAKRLYPKLFESENYMYFHMQQLRLIELIRERNLERNSGSGVSVETEPSAESSLGDDLLQHSCRQQVSHELESTLLKYEQTASMEPKMMFLVKLILWAQSRLDKDGCAGRCQLDLEAADFEVELKRALQND</sequence>
<name>A0A0Q9W4D9_DROVI</name>
<dbReference type="OrthoDB" id="2415936at2759"/>
<dbReference type="PROSITE" id="PS50897">
    <property type="entry name" value="CTLH"/>
    <property type="match status" value="1"/>
</dbReference>
<dbReference type="PANTHER" id="PTHR12864">
    <property type="entry name" value="RAN BINDING PROTEIN 9-RELATED"/>
    <property type="match status" value="1"/>
</dbReference>
<dbReference type="SMART" id="SM00667">
    <property type="entry name" value="LisH"/>
    <property type="match status" value="1"/>
</dbReference>
<evidence type="ECO:0000313" key="3">
    <source>
        <dbReference type="Proteomes" id="UP000008792"/>
    </source>
</evidence>
<gene>
    <name evidence="2" type="primary">Dvir\GJ20371</name>
    <name evidence="2" type="ORF">Dvir_GJ20371</name>
</gene>
<dbReference type="Pfam" id="PF10607">
    <property type="entry name" value="CTLH"/>
    <property type="match status" value="1"/>
</dbReference>
<accession>A0A0Q9W4D9</accession>
<dbReference type="SMR" id="A0A0Q9W4D9"/>
<dbReference type="STRING" id="7244.A0A0Q9W4D9"/>
<dbReference type="AlphaFoldDB" id="A0A0Q9W4D9"/>
<protein>
    <submittedName>
        <fullName evidence="2">Uncharacterized protein, isoform B</fullName>
    </submittedName>
</protein>
<proteinExistence type="predicted"/>
<dbReference type="InterPro" id="IPR006594">
    <property type="entry name" value="LisH"/>
</dbReference>
<dbReference type="PROSITE" id="PS50896">
    <property type="entry name" value="LISH"/>
    <property type="match status" value="1"/>
</dbReference>
<dbReference type="InParanoid" id="A0A0Q9W4D9"/>
<dbReference type="SMART" id="SM00668">
    <property type="entry name" value="CTLH"/>
    <property type="match status" value="1"/>
</dbReference>
<dbReference type="Proteomes" id="UP000008792">
    <property type="component" value="Unassembled WGS sequence"/>
</dbReference>